<evidence type="ECO:0000256" key="6">
    <source>
        <dbReference type="ARBA" id="ARBA00022989"/>
    </source>
</evidence>
<feature type="transmembrane region" description="Helical" evidence="9">
    <location>
        <begin position="18"/>
        <end position="41"/>
    </location>
</feature>
<evidence type="ECO:0000313" key="11">
    <source>
        <dbReference type="EMBL" id="GGO38422.1"/>
    </source>
</evidence>
<feature type="transmembrane region" description="Helical" evidence="9">
    <location>
        <begin position="97"/>
        <end position="116"/>
    </location>
</feature>
<keyword evidence="4 9" id="KW-0997">Cell inner membrane</keyword>
<name>A0A918DDZ2_9RHOB</name>
<sequence length="168" mass="17862">MAAQVSEARSTWFDRANLILAMAAGVSLLFMVVLVAIGVVLRFAFATPILGINEIVQLNSVAVVMLALPWATAEGAHVRVDVLDAAIGARWRFVGDLMSRLLSGFALAVLVWRSALKAIDAAKYGDATNMLGLPIWPFYAILALGMALCVVVLALQVVLILKAGPSDE</sequence>
<dbReference type="GO" id="GO:0005886">
    <property type="term" value="C:plasma membrane"/>
    <property type="evidence" value="ECO:0007669"/>
    <property type="project" value="UniProtKB-SubCell"/>
</dbReference>
<dbReference type="Proteomes" id="UP000598196">
    <property type="component" value="Unassembled WGS sequence"/>
</dbReference>
<dbReference type="InterPro" id="IPR055348">
    <property type="entry name" value="DctQ"/>
</dbReference>
<evidence type="ECO:0000256" key="8">
    <source>
        <dbReference type="ARBA" id="ARBA00038436"/>
    </source>
</evidence>
<protein>
    <recommendedName>
        <fullName evidence="9">TRAP transporter small permease protein</fullName>
    </recommendedName>
</protein>
<keyword evidence="7 9" id="KW-0472">Membrane</keyword>
<dbReference type="InterPro" id="IPR007387">
    <property type="entry name" value="TRAP_DctQ"/>
</dbReference>
<dbReference type="PANTHER" id="PTHR35011:SF10">
    <property type="entry name" value="TRAP TRANSPORTER SMALL PERMEASE PROTEIN"/>
    <property type="match status" value="1"/>
</dbReference>
<evidence type="ECO:0000256" key="1">
    <source>
        <dbReference type="ARBA" id="ARBA00004429"/>
    </source>
</evidence>
<evidence type="ECO:0000256" key="2">
    <source>
        <dbReference type="ARBA" id="ARBA00022448"/>
    </source>
</evidence>
<dbReference type="RefSeq" id="WP_229704474.1">
    <property type="nucleotide sequence ID" value="NZ_BMLP01000012.1"/>
</dbReference>
<evidence type="ECO:0000256" key="3">
    <source>
        <dbReference type="ARBA" id="ARBA00022475"/>
    </source>
</evidence>
<comment type="caution">
    <text evidence="11">The sequence shown here is derived from an EMBL/GenBank/DDBJ whole genome shotgun (WGS) entry which is preliminary data.</text>
</comment>
<evidence type="ECO:0000259" key="10">
    <source>
        <dbReference type="Pfam" id="PF04290"/>
    </source>
</evidence>
<comment type="caution">
    <text evidence="9">Lacks conserved residue(s) required for the propagation of feature annotation.</text>
</comment>
<organism evidence="11 12">
    <name type="scientific">Gemmobacter aquaticus</name>
    <dbReference type="NCBI Taxonomy" id="490185"/>
    <lineage>
        <taxon>Bacteria</taxon>
        <taxon>Pseudomonadati</taxon>
        <taxon>Pseudomonadota</taxon>
        <taxon>Alphaproteobacteria</taxon>
        <taxon>Rhodobacterales</taxon>
        <taxon>Paracoccaceae</taxon>
        <taxon>Gemmobacter</taxon>
    </lineage>
</organism>
<evidence type="ECO:0000256" key="5">
    <source>
        <dbReference type="ARBA" id="ARBA00022692"/>
    </source>
</evidence>
<dbReference type="GO" id="GO:0015740">
    <property type="term" value="P:C4-dicarboxylate transport"/>
    <property type="evidence" value="ECO:0007669"/>
    <property type="project" value="TreeGrafter"/>
</dbReference>
<evidence type="ECO:0000256" key="4">
    <source>
        <dbReference type="ARBA" id="ARBA00022519"/>
    </source>
</evidence>
<feature type="domain" description="Tripartite ATP-independent periplasmic transporters DctQ component" evidence="10">
    <location>
        <begin position="31"/>
        <end position="161"/>
    </location>
</feature>
<dbReference type="EMBL" id="BMLP01000012">
    <property type="protein sequence ID" value="GGO38422.1"/>
    <property type="molecule type" value="Genomic_DNA"/>
</dbReference>
<reference evidence="11 12" key="1">
    <citation type="journal article" date="2014" name="Int. J. Syst. Evol. Microbiol.">
        <title>Complete genome sequence of Corynebacterium casei LMG S-19264T (=DSM 44701T), isolated from a smear-ripened cheese.</title>
        <authorList>
            <consortium name="US DOE Joint Genome Institute (JGI-PGF)"/>
            <person name="Walter F."/>
            <person name="Albersmeier A."/>
            <person name="Kalinowski J."/>
            <person name="Ruckert C."/>
        </authorList>
    </citation>
    <scope>NUCLEOTIDE SEQUENCE [LARGE SCALE GENOMIC DNA]</scope>
    <source>
        <strain evidence="11 12">CGMCC 1.7029</strain>
    </source>
</reference>
<comment type="similarity">
    <text evidence="8 9">Belongs to the TRAP transporter small permease family.</text>
</comment>
<accession>A0A918DDZ2</accession>
<dbReference type="Pfam" id="PF04290">
    <property type="entry name" value="DctQ"/>
    <property type="match status" value="1"/>
</dbReference>
<evidence type="ECO:0000256" key="7">
    <source>
        <dbReference type="ARBA" id="ARBA00023136"/>
    </source>
</evidence>
<keyword evidence="6 9" id="KW-1133">Transmembrane helix</keyword>
<gene>
    <name evidence="11" type="ORF">GCM10010991_35690</name>
</gene>
<proteinExistence type="inferred from homology"/>
<dbReference type="AlphaFoldDB" id="A0A918DDZ2"/>
<keyword evidence="5 9" id="KW-0812">Transmembrane</keyword>
<dbReference type="PANTHER" id="PTHR35011">
    <property type="entry name" value="2,3-DIKETO-L-GULONATE TRAP TRANSPORTER SMALL PERMEASE PROTEIN YIAM"/>
    <property type="match status" value="1"/>
</dbReference>
<keyword evidence="12" id="KW-1185">Reference proteome</keyword>
<feature type="transmembrane region" description="Helical" evidence="9">
    <location>
        <begin position="136"/>
        <end position="161"/>
    </location>
</feature>
<comment type="function">
    <text evidence="9">Part of the tripartite ATP-independent periplasmic (TRAP) transport system.</text>
</comment>
<comment type="subunit">
    <text evidence="9">The complex comprises the extracytoplasmic solute receptor protein and the two transmembrane proteins.</text>
</comment>
<keyword evidence="2 9" id="KW-0813">Transport</keyword>
<comment type="subcellular location">
    <subcellularLocation>
        <location evidence="1 9">Cell inner membrane</location>
        <topology evidence="1 9">Multi-pass membrane protein</topology>
    </subcellularLocation>
</comment>
<evidence type="ECO:0000256" key="9">
    <source>
        <dbReference type="RuleBase" id="RU369079"/>
    </source>
</evidence>
<dbReference type="GO" id="GO:0022857">
    <property type="term" value="F:transmembrane transporter activity"/>
    <property type="evidence" value="ECO:0007669"/>
    <property type="project" value="UniProtKB-UniRule"/>
</dbReference>
<evidence type="ECO:0000313" key="12">
    <source>
        <dbReference type="Proteomes" id="UP000598196"/>
    </source>
</evidence>
<keyword evidence="3" id="KW-1003">Cell membrane</keyword>